<dbReference type="PRINTS" id="PR00344">
    <property type="entry name" value="BCTRLSENSOR"/>
</dbReference>
<evidence type="ECO:0000256" key="2">
    <source>
        <dbReference type="ARBA" id="ARBA00012438"/>
    </source>
</evidence>
<dbReference type="InterPro" id="IPR035965">
    <property type="entry name" value="PAS-like_dom_sf"/>
</dbReference>
<dbReference type="SUPFAM" id="SSF47384">
    <property type="entry name" value="Homodimeric domain of signal transducing histidine kinase"/>
    <property type="match status" value="1"/>
</dbReference>
<gene>
    <name evidence="10" type="ORF">GCM10007874_67840</name>
</gene>
<dbReference type="SUPFAM" id="SSF55874">
    <property type="entry name" value="ATPase domain of HSP90 chaperone/DNA topoisomerase II/histidine kinase"/>
    <property type="match status" value="1"/>
</dbReference>
<feature type="domain" description="Histidine kinase" evidence="6">
    <location>
        <begin position="483"/>
        <end position="706"/>
    </location>
</feature>
<dbReference type="Gene3D" id="3.30.565.10">
    <property type="entry name" value="Histidine kinase-like ATPase, C-terminal domain"/>
    <property type="match status" value="1"/>
</dbReference>
<dbReference type="Pfam" id="PF00072">
    <property type="entry name" value="Response_reg"/>
    <property type="match status" value="1"/>
</dbReference>
<dbReference type="SMART" id="SM00448">
    <property type="entry name" value="REC"/>
    <property type="match status" value="1"/>
</dbReference>
<dbReference type="SUPFAM" id="SSF52172">
    <property type="entry name" value="CheY-like"/>
    <property type="match status" value="1"/>
</dbReference>
<dbReference type="CDD" id="cd00130">
    <property type="entry name" value="PAS"/>
    <property type="match status" value="1"/>
</dbReference>
<dbReference type="InterPro" id="IPR000014">
    <property type="entry name" value="PAS"/>
</dbReference>
<dbReference type="EMBL" id="BSPC01000080">
    <property type="protein sequence ID" value="GLS23763.1"/>
    <property type="molecule type" value="Genomic_DNA"/>
</dbReference>
<dbReference type="Gene3D" id="3.30.450.20">
    <property type="entry name" value="PAS domain"/>
    <property type="match status" value="2"/>
</dbReference>
<dbReference type="CDD" id="cd00082">
    <property type="entry name" value="HisKA"/>
    <property type="match status" value="1"/>
</dbReference>
<organism evidence="10 11">
    <name type="scientific">Labrys miyagiensis</name>
    <dbReference type="NCBI Taxonomy" id="346912"/>
    <lineage>
        <taxon>Bacteria</taxon>
        <taxon>Pseudomonadati</taxon>
        <taxon>Pseudomonadota</taxon>
        <taxon>Alphaproteobacteria</taxon>
        <taxon>Hyphomicrobiales</taxon>
        <taxon>Xanthobacteraceae</taxon>
        <taxon>Labrys</taxon>
    </lineage>
</organism>
<evidence type="ECO:0000313" key="10">
    <source>
        <dbReference type="EMBL" id="GLS23763.1"/>
    </source>
</evidence>
<evidence type="ECO:0000259" key="6">
    <source>
        <dbReference type="PROSITE" id="PS50109"/>
    </source>
</evidence>
<reference evidence="11" key="1">
    <citation type="journal article" date="2019" name="Int. J. Syst. Evol. Microbiol.">
        <title>The Global Catalogue of Microorganisms (GCM) 10K type strain sequencing project: providing services to taxonomists for standard genome sequencing and annotation.</title>
        <authorList>
            <consortium name="The Broad Institute Genomics Platform"/>
            <consortium name="The Broad Institute Genome Sequencing Center for Infectious Disease"/>
            <person name="Wu L."/>
            <person name="Ma J."/>
        </authorList>
    </citation>
    <scope>NUCLEOTIDE SEQUENCE [LARGE SCALE GENOMIC DNA]</scope>
    <source>
        <strain evidence="11">NBRC 101365</strain>
    </source>
</reference>
<dbReference type="GO" id="GO:0016301">
    <property type="term" value="F:kinase activity"/>
    <property type="evidence" value="ECO:0007669"/>
    <property type="project" value="UniProtKB-KW"/>
</dbReference>
<dbReference type="Pfam" id="PF08448">
    <property type="entry name" value="PAS_4"/>
    <property type="match status" value="2"/>
</dbReference>
<dbReference type="Pfam" id="PF13426">
    <property type="entry name" value="PAS_9"/>
    <property type="match status" value="1"/>
</dbReference>
<evidence type="ECO:0000256" key="1">
    <source>
        <dbReference type="ARBA" id="ARBA00000085"/>
    </source>
</evidence>
<dbReference type="EC" id="2.7.13.3" evidence="2"/>
<feature type="modified residue" description="4-aspartylphosphate" evidence="4">
    <location>
        <position position="793"/>
    </location>
</feature>
<dbReference type="Gene3D" id="1.10.287.130">
    <property type="match status" value="1"/>
</dbReference>
<dbReference type="SUPFAM" id="SSF55785">
    <property type="entry name" value="PYP-like sensor domain (PAS domain)"/>
    <property type="match status" value="3"/>
</dbReference>
<evidence type="ECO:0000259" key="8">
    <source>
        <dbReference type="PROSITE" id="PS50112"/>
    </source>
</evidence>
<dbReference type="InterPro" id="IPR001789">
    <property type="entry name" value="Sig_transdc_resp-reg_receiver"/>
</dbReference>
<dbReference type="InterPro" id="IPR036097">
    <property type="entry name" value="HisK_dim/P_sf"/>
</dbReference>
<dbReference type="InterPro" id="IPR000700">
    <property type="entry name" value="PAS-assoc_C"/>
</dbReference>
<evidence type="ECO:0000256" key="4">
    <source>
        <dbReference type="PROSITE-ProRule" id="PRU00169"/>
    </source>
</evidence>
<feature type="domain" description="Response regulatory" evidence="7">
    <location>
        <begin position="742"/>
        <end position="858"/>
    </location>
</feature>
<keyword evidence="11" id="KW-1185">Reference proteome</keyword>
<dbReference type="PROSITE" id="PS50109">
    <property type="entry name" value="HIS_KIN"/>
    <property type="match status" value="1"/>
</dbReference>
<protein>
    <recommendedName>
        <fullName evidence="2">histidine kinase</fullName>
        <ecNumber evidence="2">2.7.13.3</ecNumber>
    </recommendedName>
</protein>
<dbReference type="InterPro" id="IPR005467">
    <property type="entry name" value="His_kinase_dom"/>
</dbReference>
<dbReference type="InterPro" id="IPR004358">
    <property type="entry name" value="Sig_transdc_His_kin-like_C"/>
</dbReference>
<keyword evidence="5" id="KW-0812">Transmembrane</keyword>
<keyword evidence="10" id="KW-0808">Transferase</keyword>
<dbReference type="PROSITE" id="PS50112">
    <property type="entry name" value="PAS"/>
    <property type="match status" value="1"/>
</dbReference>
<evidence type="ECO:0000256" key="5">
    <source>
        <dbReference type="SAM" id="Phobius"/>
    </source>
</evidence>
<dbReference type="SMART" id="SM00387">
    <property type="entry name" value="HATPase_c"/>
    <property type="match status" value="1"/>
</dbReference>
<feature type="transmembrane region" description="Helical" evidence="5">
    <location>
        <begin position="62"/>
        <end position="86"/>
    </location>
</feature>
<dbReference type="PROSITE" id="PS50110">
    <property type="entry name" value="RESPONSE_REGULATORY"/>
    <property type="match status" value="1"/>
</dbReference>
<evidence type="ECO:0000259" key="9">
    <source>
        <dbReference type="PROSITE" id="PS50113"/>
    </source>
</evidence>
<dbReference type="PROSITE" id="PS50113">
    <property type="entry name" value="PAC"/>
    <property type="match status" value="1"/>
</dbReference>
<comment type="catalytic activity">
    <reaction evidence="1">
        <text>ATP + protein L-histidine = ADP + protein N-phospho-L-histidine.</text>
        <dbReference type="EC" id="2.7.13.3"/>
    </reaction>
</comment>
<keyword evidence="10" id="KW-0418">Kinase</keyword>
<feature type="domain" description="PAC" evidence="9">
    <location>
        <begin position="164"/>
        <end position="217"/>
    </location>
</feature>
<dbReference type="InterPro" id="IPR011006">
    <property type="entry name" value="CheY-like_superfamily"/>
</dbReference>
<name>A0ABQ6CTR2_9HYPH</name>
<dbReference type="Pfam" id="PF02518">
    <property type="entry name" value="HATPase_c"/>
    <property type="match status" value="1"/>
</dbReference>
<dbReference type="InterPro" id="IPR013656">
    <property type="entry name" value="PAS_4"/>
</dbReference>
<sequence length="860" mass="93231">MDAVGLIMADSEEAAARGAAVDRSERPSGYRWVIVLAVVILAVAFGVYGLPPEWGKIASLGILAAFAIAGMIAMFFWAMGIVHLSLASNARNDLTKLISDDSPEGILVTNKDGRIIYANQAYLTLTGAVGEEDMRTVERAFTGDPDVSEATYRLAQAGREGKRLTEEFRIASMPPTGTASWYRVRVRPIERPSGQAETVWTVADITRERERQENVFQELQHAIDYLDHAPAGFFSADPSGEIVYLNATLAGWLDYDLAQFGTGGLTLADIAPGNAGPLMVTQASEPGSVRTEIFDIDLRRRNGTIMPVRLFHKIAYAADGQPGPSRTLVIYRGPGGDVSEGLRAAEVRFARFFNNSPLAIATVDENARIVRNNAAFLRLFKDSLNGEAAGHSLFETVAERDRDGLNKLTRQAMAGRGDIDPAEASLVGQGSRSARFWFAPVDGGENEKEAAIVYVIDTTEQRALQEQFTQSQKMHAVGQLAGGVAHDFNNVLGAIMLAADFLIGSHKPGDPAFQDIMSIKSNANRAANLVRQLLAFSRRQTLRPQVLNLNDAVSDLSMLLRRLLGEKVTLDVVHGRDLWPVKVDVNQFEQVVMNLTVNARDAMPDGGKVIIRTRNVPISEASALDRSDLPPADYVAVEVEDNGSGIPPAILDKIFEPFFTTKDVGKGTGLGLSTVYGIVKQTGGSILVHSVEGKGTIFQIFLPRLVETAKAAHEEPEVAPGQPHAAAVAAKKEITDLTGRGRILLVEDEEALRALSARTLVARGFEVIEAGSGIEALQALEEADNDIDLVVSDVVMPEMDGPTLLKELRKRNSQTRIIFVSGYAEEAFAKNMPEGEEFAFLPKPFSMKQLVEAVKSNMGP</sequence>
<dbReference type="NCBIfam" id="NF046020">
    <property type="entry name" value="HisKinCckABruc"/>
    <property type="match status" value="1"/>
</dbReference>
<dbReference type="SMART" id="SM00091">
    <property type="entry name" value="PAS"/>
    <property type="match status" value="3"/>
</dbReference>
<dbReference type="InterPro" id="IPR036890">
    <property type="entry name" value="HATPase_C_sf"/>
</dbReference>
<evidence type="ECO:0000313" key="11">
    <source>
        <dbReference type="Proteomes" id="UP001156882"/>
    </source>
</evidence>
<comment type="caution">
    <text evidence="10">The sequence shown here is derived from an EMBL/GenBank/DDBJ whole genome shotgun (WGS) entry which is preliminary data.</text>
</comment>
<feature type="transmembrane region" description="Helical" evidence="5">
    <location>
        <begin position="30"/>
        <end position="50"/>
    </location>
</feature>
<dbReference type="PANTHER" id="PTHR43065">
    <property type="entry name" value="SENSOR HISTIDINE KINASE"/>
    <property type="match status" value="1"/>
</dbReference>
<dbReference type="Proteomes" id="UP001156882">
    <property type="component" value="Unassembled WGS sequence"/>
</dbReference>
<evidence type="ECO:0000259" key="7">
    <source>
        <dbReference type="PROSITE" id="PS50110"/>
    </source>
</evidence>
<dbReference type="NCBIfam" id="TIGR00229">
    <property type="entry name" value="sensory_box"/>
    <property type="match status" value="1"/>
</dbReference>
<keyword evidence="5" id="KW-1133">Transmembrane helix</keyword>
<dbReference type="InterPro" id="IPR003661">
    <property type="entry name" value="HisK_dim/P_dom"/>
</dbReference>
<dbReference type="InterPro" id="IPR003594">
    <property type="entry name" value="HATPase_dom"/>
</dbReference>
<keyword evidence="3 4" id="KW-0597">Phosphoprotein</keyword>
<feature type="domain" description="PAS" evidence="8">
    <location>
        <begin position="90"/>
        <end position="132"/>
    </location>
</feature>
<dbReference type="Pfam" id="PF00512">
    <property type="entry name" value="HisKA"/>
    <property type="match status" value="1"/>
</dbReference>
<dbReference type="PANTHER" id="PTHR43065:SF42">
    <property type="entry name" value="TWO-COMPONENT SENSOR PPRA"/>
    <property type="match status" value="1"/>
</dbReference>
<dbReference type="SMART" id="SM00388">
    <property type="entry name" value="HisKA"/>
    <property type="match status" value="1"/>
</dbReference>
<evidence type="ECO:0000256" key="3">
    <source>
        <dbReference type="ARBA" id="ARBA00022553"/>
    </source>
</evidence>
<keyword evidence="5" id="KW-0472">Membrane</keyword>
<accession>A0ABQ6CTR2</accession>
<dbReference type="Gene3D" id="3.40.50.2300">
    <property type="match status" value="1"/>
</dbReference>
<proteinExistence type="predicted"/>